<dbReference type="InterPro" id="IPR005247">
    <property type="entry name" value="YbhB_YbcL/LppC-like"/>
</dbReference>
<dbReference type="Proteomes" id="UP000070539">
    <property type="component" value="Unassembled WGS sequence"/>
</dbReference>
<dbReference type="EMBL" id="LRVM01000010">
    <property type="protein sequence ID" value="KXL52113.1"/>
    <property type="molecule type" value="Genomic_DNA"/>
</dbReference>
<sequence length="158" mass="17802">METLKLKSNAFDEGDWIPIRYTARGDNVSPELELVGITQNAKSILIMLDDASHPIFPNYNHWVIWNIPVQKVIPEGIPHGKYVDSLDGAIQGIAYGRNRYKGPKPPFKAIHTYVFTVYILNCKIDSAPNNKKRDLLNRIDGHVLQLATLSGKFQSGRC</sequence>
<name>A0A136WC73_9FIRM</name>
<dbReference type="Gene3D" id="3.90.280.10">
    <property type="entry name" value="PEBP-like"/>
    <property type="match status" value="1"/>
</dbReference>
<dbReference type="AlphaFoldDB" id="A0A136WC73"/>
<dbReference type="InterPro" id="IPR036610">
    <property type="entry name" value="PEBP-like_sf"/>
</dbReference>
<keyword evidence="2" id="KW-1185">Reference proteome</keyword>
<dbReference type="RefSeq" id="WP_066089621.1">
    <property type="nucleotide sequence ID" value="NZ_LRVM01000010.1"/>
</dbReference>
<protein>
    <submittedName>
        <fullName evidence="1">Putative kinase inhibitor protein</fullName>
    </submittedName>
</protein>
<accession>A0A136WC73</accession>
<dbReference type="Pfam" id="PF01161">
    <property type="entry name" value="PBP"/>
    <property type="match status" value="1"/>
</dbReference>
<dbReference type="SUPFAM" id="SSF49777">
    <property type="entry name" value="PEBP-like"/>
    <property type="match status" value="1"/>
</dbReference>
<dbReference type="PATRIC" id="fig|36847.3.peg.2875"/>
<comment type="caution">
    <text evidence="1">The sequence shown here is derived from an EMBL/GenBank/DDBJ whole genome shotgun (WGS) entry which is preliminary data.</text>
</comment>
<dbReference type="InterPro" id="IPR008914">
    <property type="entry name" value="PEBP"/>
</dbReference>
<gene>
    <name evidence="1" type="ORF">CLNEO_24620</name>
</gene>
<proteinExistence type="predicted"/>
<dbReference type="STRING" id="36847.CLNEO_24620"/>
<evidence type="ECO:0000313" key="1">
    <source>
        <dbReference type="EMBL" id="KXL52113.1"/>
    </source>
</evidence>
<dbReference type="NCBIfam" id="TIGR00481">
    <property type="entry name" value="YbhB/YbcL family Raf kinase inhibitor-like protein"/>
    <property type="match status" value="1"/>
</dbReference>
<dbReference type="CDD" id="cd00865">
    <property type="entry name" value="PEBP_bact_arch"/>
    <property type="match status" value="1"/>
</dbReference>
<reference evidence="1 2" key="1">
    <citation type="submission" date="2016-01" db="EMBL/GenBank/DDBJ databases">
        <title>Genome sequence of Clostridium neopropionicum X4, DSM-3847.</title>
        <authorList>
            <person name="Poehlein A."/>
            <person name="Beck M.H."/>
            <person name="Bengelsdorf F.R."/>
            <person name="Daniel R."/>
            <person name="Duerre P."/>
        </authorList>
    </citation>
    <scope>NUCLEOTIDE SEQUENCE [LARGE SCALE GENOMIC DNA]</scope>
    <source>
        <strain evidence="1 2">DSM-3847</strain>
    </source>
</reference>
<organism evidence="1 2">
    <name type="scientific">Anaerotignum neopropionicum</name>
    <dbReference type="NCBI Taxonomy" id="36847"/>
    <lineage>
        <taxon>Bacteria</taxon>
        <taxon>Bacillati</taxon>
        <taxon>Bacillota</taxon>
        <taxon>Clostridia</taxon>
        <taxon>Lachnospirales</taxon>
        <taxon>Anaerotignaceae</taxon>
        <taxon>Anaerotignum</taxon>
    </lineage>
</organism>
<dbReference type="OrthoDB" id="9797506at2"/>
<evidence type="ECO:0000313" key="2">
    <source>
        <dbReference type="Proteomes" id="UP000070539"/>
    </source>
</evidence>